<dbReference type="VEuPathDB" id="FungiDB:PV08_07640"/>
<dbReference type="OrthoDB" id="79171at2759"/>
<dbReference type="CDD" id="cd20446">
    <property type="entry name" value="Tudor_SpSPF30-like"/>
    <property type="match status" value="1"/>
</dbReference>
<dbReference type="HOGENOM" id="CLU_069491_1_0_1"/>
<name>A0A0D2B845_9EURO</name>
<dbReference type="PANTHER" id="PTHR46297:SF2">
    <property type="entry name" value="TUDOR DOMAIN-CONTAINING PROTEIN"/>
    <property type="match status" value="1"/>
</dbReference>
<feature type="region of interest" description="Disordered" evidence="3">
    <location>
        <begin position="262"/>
        <end position="292"/>
    </location>
</feature>
<dbReference type="SMART" id="SM00333">
    <property type="entry name" value="TUDOR"/>
    <property type="match status" value="1"/>
</dbReference>
<dbReference type="Proteomes" id="UP000053328">
    <property type="component" value="Unassembled WGS sequence"/>
</dbReference>
<protein>
    <recommendedName>
        <fullName evidence="4">Tudor domain-containing protein</fullName>
    </recommendedName>
</protein>
<feature type="domain" description="Tudor" evidence="4">
    <location>
        <begin position="104"/>
        <end position="167"/>
    </location>
</feature>
<dbReference type="RefSeq" id="XP_016235071.1">
    <property type="nucleotide sequence ID" value="XM_016381969.1"/>
</dbReference>
<comment type="subcellular location">
    <subcellularLocation>
        <location evidence="1">Nucleus</location>
    </subcellularLocation>
</comment>
<feature type="region of interest" description="Disordered" evidence="3">
    <location>
        <begin position="60"/>
        <end position="80"/>
    </location>
</feature>
<dbReference type="Gene3D" id="2.30.30.140">
    <property type="match status" value="1"/>
</dbReference>
<dbReference type="PROSITE" id="PS50304">
    <property type="entry name" value="TUDOR"/>
    <property type="match status" value="1"/>
</dbReference>
<reference evidence="5 6" key="1">
    <citation type="submission" date="2015-01" db="EMBL/GenBank/DDBJ databases">
        <title>The Genome Sequence of Exophiala spinifera CBS89968.</title>
        <authorList>
            <consortium name="The Broad Institute Genomics Platform"/>
            <person name="Cuomo C."/>
            <person name="de Hoog S."/>
            <person name="Gorbushina A."/>
            <person name="Stielow B."/>
            <person name="Teixiera M."/>
            <person name="Abouelleil A."/>
            <person name="Chapman S.B."/>
            <person name="Priest M."/>
            <person name="Young S.K."/>
            <person name="Wortman J."/>
            <person name="Nusbaum C."/>
            <person name="Birren B."/>
        </authorList>
    </citation>
    <scope>NUCLEOTIDE SEQUENCE [LARGE SCALE GENOMIC DNA]</scope>
    <source>
        <strain evidence="5 6">CBS 89968</strain>
    </source>
</reference>
<dbReference type="InterPro" id="IPR041297">
    <property type="entry name" value="Crb2_Tudor"/>
</dbReference>
<keyword evidence="2" id="KW-0539">Nucleus</keyword>
<dbReference type="GO" id="GO:0005634">
    <property type="term" value="C:nucleus"/>
    <property type="evidence" value="ECO:0007669"/>
    <property type="project" value="UniProtKB-SubCell"/>
</dbReference>
<dbReference type="AlphaFoldDB" id="A0A0D2B845"/>
<evidence type="ECO:0000256" key="3">
    <source>
        <dbReference type="SAM" id="MobiDB-lite"/>
    </source>
</evidence>
<evidence type="ECO:0000313" key="5">
    <source>
        <dbReference type="EMBL" id="KIW14855.1"/>
    </source>
</evidence>
<accession>A0A0D2B845</accession>
<evidence type="ECO:0000313" key="6">
    <source>
        <dbReference type="Proteomes" id="UP000053328"/>
    </source>
</evidence>
<sequence length="292" mass="31786">MSSAELAAFENELKEYSLQLETVQSSLQDDPDNTELQSLKSELEEVISLTEAAIAELKPASVPAHSAKPSPPPVKEKWSKENHPAYQAGYRKPDVEEEPHTPTTFAVNDNVMARWKSGDGGYYAARITSITGSSSDPVYIVTFKSYGNTETLKSRDIKPLSNEAKKRKADGISGSSTPVPAPPNPSVISAAASVDPTLAQQAKREPSKVSDGPVRPAKIPRKVKANKELEAGKTKWQDFAAKSKAGKFTKKESMFRTGQGVNARVGFTGSGHEMRKDPTRTRHIYQQGNSDE</sequence>
<evidence type="ECO:0000259" key="4">
    <source>
        <dbReference type="PROSITE" id="PS50304"/>
    </source>
</evidence>
<dbReference type="PANTHER" id="PTHR46297">
    <property type="entry name" value="ZINC FINGER CCCH-TYPE WITH G PATCH DOMAIN-CONTAINING PROTEIN"/>
    <property type="match status" value="1"/>
</dbReference>
<gene>
    <name evidence="5" type="ORF">PV08_07640</name>
</gene>
<feature type="region of interest" description="Disordered" evidence="3">
    <location>
        <begin position="153"/>
        <end position="228"/>
    </location>
</feature>
<proteinExistence type="predicted"/>
<dbReference type="InterPro" id="IPR002999">
    <property type="entry name" value="Tudor"/>
</dbReference>
<dbReference type="Pfam" id="PF18115">
    <property type="entry name" value="Tudor_3"/>
    <property type="match status" value="1"/>
</dbReference>
<evidence type="ECO:0000256" key="1">
    <source>
        <dbReference type="ARBA" id="ARBA00004123"/>
    </source>
</evidence>
<evidence type="ECO:0000256" key="2">
    <source>
        <dbReference type="ARBA" id="ARBA00023242"/>
    </source>
</evidence>
<dbReference type="STRING" id="91928.A0A0D2B845"/>
<dbReference type="EMBL" id="KN847496">
    <property type="protein sequence ID" value="KIW14855.1"/>
    <property type="molecule type" value="Genomic_DNA"/>
</dbReference>
<keyword evidence="6" id="KW-1185">Reference proteome</keyword>
<dbReference type="GeneID" id="27334723"/>
<dbReference type="SUPFAM" id="SSF63748">
    <property type="entry name" value="Tudor/PWWP/MBT"/>
    <property type="match status" value="1"/>
</dbReference>
<organism evidence="5 6">
    <name type="scientific">Exophiala spinifera</name>
    <dbReference type="NCBI Taxonomy" id="91928"/>
    <lineage>
        <taxon>Eukaryota</taxon>
        <taxon>Fungi</taxon>
        <taxon>Dikarya</taxon>
        <taxon>Ascomycota</taxon>
        <taxon>Pezizomycotina</taxon>
        <taxon>Eurotiomycetes</taxon>
        <taxon>Chaetothyriomycetidae</taxon>
        <taxon>Chaetothyriales</taxon>
        <taxon>Herpotrichiellaceae</taxon>
        <taxon>Exophiala</taxon>
    </lineage>
</organism>